<sequence>MGPQTCRRGWGQRWSSLRSLNSALLSLLPCHPLPTQLIALGKAPPPSMGPSGEGRELCQRCSAVGGGLCSTQWPQHRSAGAWRRPSWGQGQSLGIWLHLQERRWGGGISMRTAETGSQARGEAVSAAAAERTSGGGRSIPPLPGRRAPSELSDTDTELFGAGAEFMHSPSCCELGPALPGSHPHPQGGRC</sequence>
<name>A0A834APW5_9CHIR</name>
<feature type="compositionally biased region" description="Low complexity" evidence="1">
    <location>
        <begin position="119"/>
        <end position="132"/>
    </location>
</feature>
<feature type="signal peptide" evidence="2">
    <location>
        <begin position="1"/>
        <end position="32"/>
    </location>
</feature>
<accession>A0A834APW5</accession>
<evidence type="ECO:0000256" key="2">
    <source>
        <dbReference type="SAM" id="SignalP"/>
    </source>
</evidence>
<dbReference type="AlphaFoldDB" id="A0A834APW5"/>
<protein>
    <submittedName>
        <fullName evidence="3">Uncharacterized protein</fullName>
    </submittedName>
</protein>
<feature type="region of interest" description="Disordered" evidence="1">
    <location>
        <begin position="114"/>
        <end position="153"/>
    </location>
</feature>
<feature type="chain" id="PRO_5032293699" evidence="2">
    <location>
        <begin position="33"/>
        <end position="190"/>
    </location>
</feature>
<keyword evidence="2" id="KW-0732">Signal</keyword>
<gene>
    <name evidence="3" type="ORF">HJG60_010709</name>
</gene>
<dbReference type="EMBL" id="JABVXQ010000004">
    <property type="protein sequence ID" value="KAF6114779.1"/>
    <property type="molecule type" value="Genomic_DNA"/>
</dbReference>
<evidence type="ECO:0000313" key="3">
    <source>
        <dbReference type="EMBL" id="KAF6114779.1"/>
    </source>
</evidence>
<reference evidence="3 4" key="1">
    <citation type="journal article" date="2020" name="Nature">
        <title>Six reference-quality genomes reveal evolution of bat adaptations.</title>
        <authorList>
            <person name="Jebb D."/>
            <person name="Huang Z."/>
            <person name="Pippel M."/>
            <person name="Hughes G.M."/>
            <person name="Lavrichenko K."/>
            <person name="Devanna P."/>
            <person name="Winkler S."/>
            <person name="Jermiin L.S."/>
            <person name="Skirmuntt E.C."/>
            <person name="Katzourakis A."/>
            <person name="Burkitt-Gray L."/>
            <person name="Ray D.A."/>
            <person name="Sullivan K.A.M."/>
            <person name="Roscito J.G."/>
            <person name="Kirilenko B.M."/>
            <person name="Davalos L.M."/>
            <person name="Corthals A.P."/>
            <person name="Power M.L."/>
            <person name="Jones G."/>
            <person name="Ransome R.D."/>
            <person name="Dechmann D.K.N."/>
            <person name="Locatelli A.G."/>
            <person name="Puechmaille S.J."/>
            <person name="Fedrigo O."/>
            <person name="Jarvis E.D."/>
            <person name="Hiller M."/>
            <person name="Vernes S.C."/>
            <person name="Myers E.W."/>
            <person name="Teeling E.C."/>
        </authorList>
    </citation>
    <scope>NUCLEOTIDE SEQUENCE [LARGE SCALE GENOMIC DNA]</scope>
    <source>
        <strain evidence="3">Bat1K_MPI-CBG_1</strain>
    </source>
</reference>
<organism evidence="3 4">
    <name type="scientific">Phyllostomus discolor</name>
    <name type="common">pale spear-nosed bat</name>
    <dbReference type="NCBI Taxonomy" id="89673"/>
    <lineage>
        <taxon>Eukaryota</taxon>
        <taxon>Metazoa</taxon>
        <taxon>Chordata</taxon>
        <taxon>Craniata</taxon>
        <taxon>Vertebrata</taxon>
        <taxon>Euteleostomi</taxon>
        <taxon>Mammalia</taxon>
        <taxon>Eutheria</taxon>
        <taxon>Laurasiatheria</taxon>
        <taxon>Chiroptera</taxon>
        <taxon>Yangochiroptera</taxon>
        <taxon>Phyllostomidae</taxon>
        <taxon>Phyllostominae</taxon>
        <taxon>Phyllostomus</taxon>
    </lineage>
</organism>
<dbReference type="Proteomes" id="UP000664940">
    <property type="component" value="Unassembled WGS sequence"/>
</dbReference>
<comment type="caution">
    <text evidence="3">The sequence shown here is derived from an EMBL/GenBank/DDBJ whole genome shotgun (WGS) entry which is preliminary data.</text>
</comment>
<evidence type="ECO:0000256" key="1">
    <source>
        <dbReference type="SAM" id="MobiDB-lite"/>
    </source>
</evidence>
<evidence type="ECO:0000313" key="4">
    <source>
        <dbReference type="Proteomes" id="UP000664940"/>
    </source>
</evidence>
<proteinExistence type="predicted"/>